<protein>
    <submittedName>
        <fullName evidence="2">YecA family protein</fullName>
    </submittedName>
</protein>
<dbReference type="InterPro" id="IPR011978">
    <property type="entry name" value="YgfB-like"/>
</dbReference>
<evidence type="ECO:0000256" key="1">
    <source>
        <dbReference type="ARBA" id="ARBA00038308"/>
    </source>
</evidence>
<comment type="similarity">
    <text evidence="1">Belongs to the UPF0149 family.</text>
</comment>
<dbReference type="RefSeq" id="WP_095611563.1">
    <property type="nucleotide sequence ID" value="NZ_NMPM01000064.1"/>
</dbReference>
<dbReference type="PANTHER" id="PTHR37528:SF1">
    <property type="entry name" value="UPF0149 PROTEIN YGFB"/>
    <property type="match status" value="1"/>
</dbReference>
<proteinExistence type="inferred from homology"/>
<dbReference type="GO" id="GO:0005829">
    <property type="term" value="C:cytosol"/>
    <property type="evidence" value="ECO:0007669"/>
    <property type="project" value="TreeGrafter"/>
</dbReference>
<evidence type="ECO:0000313" key="3">
    <source>
        <dbReference type="Proteomes" id="UP000218332"/>
    </source>
</evidence>
<accession>A0A2A2I259</accession>
<reference evidence="2 3" key="1">
    <citation type="submission" date="2017-07" db="EMBL/GenBank/DDBJ databases">
        <title>Tamlnaduibacter salinus (Mi-7) genome sequencing.</title>
        <authorList>
            <person name="Verma A."/>
            <person name="Krishnamurthi S."/>
        </authorList>
    </citation>
    <scope>NUCLEOTIDE SEQUENCE [LARGE SCALE GENOMIC DNA]</scope>
    <source>
        <strain evidence="2 3">Mi-7</strain>
    </source>
</reference>
<dbReference type="AlphaFoldDB" id="A0A2A2I259"/>
<gene>
    <name evidence="2" type="ORF">CF392_11275</name>
</gene>
<dbReference type="PANTHER" id="PTHR37528">
    <property type="entry name" value="UPF0149 PROTEIN YGFB"/>
    <property type="match status" value="1"/>
</dbReference>
<name>A0A2A2I259_9GAMM</name>
<dbReference type="Pfam" id="PF03695">
    <property type="entry name" value="UPF0149"/>
    <property type="match status" value="1"/>
</dbReference>
<dbReference type="SUPFAM" id="SSF101327">
    <property type="entry name" value="YgfB-like"/>
    <property type="match status" value="1"/>
</dbReference>
<dbReference type="Gene3D" id="1.20.120.740">
    <property type="entry name" value="YgfB uncharacterised protein family UPF0149, PF03695"/>
    <property type="match status" value="1"/>
</dbReference>
<sequence>MTEHDAPTVPANDFETWANHYAAHRAFSHPSELHGGLCGRLAAGARLDADEWLDVASEQIGVAPEAIQSAADLKQFLSDVYDQTLSGLQAHDMTFQPVLPDDDHALDQRLQALSAWVRGFLEGMAVCASQELGEASGEIREIVEDMVAISQVADGEDDSEEGELQLLELIEYVRVGAMTIFIEFNPSAPPPSPDATLH</sequence>
<dbReference type="Proteomes" id="UP000218332">
    <property type="component" value="Unassembled WGS sequence"/>
</dbReference>
<keyword evidence="3" id="KW-1185">Reference proteome</keyword>
<comment type="caution">
    <text evidence="2">The sequence shown here is derived from an EMBL/GenBank/DDBJ whole genome shotgun (WGS) entry which is preliminary data.</text>
</comment>
<evidence type="ECO:0000313" key="2">
    <source>
        <dbReference type="EMBL" id="PAV25374.1"/>
    </source>
</evidence>
<organism evidence="2 3">
    <name type="scientific">Tamilnaduibacter salinus</name>
    <dbReference type="NCBI Taxonomy" id="1484056"/>
    <lineage>
        <taxon>Bacteria</taxon>
        <taxon>Pseudomonadati</taxon>
        <taxon>Pseudomonadota</taxon>
        <taxon>Gammaproteobacteria</taxon>
        <taxon>Pseudomonadales</taxon>
        <taxon>Marinobacteraceae</taxon>
        <taxon>Tamilnaduibacter</taxon>
    </lineage>
</organism>
<dbReference type="InterPro" id="IPR036255">
    <property type="entry name" value="YgfB-like_sf"/>
</dbReference>
<dbReference type="EMBL" id="NMPM01000064">
    <property type="protein sequence ID" value="PAV25374.1"/>
    <property type="molecule type" value="Genomic_DNA"/>
</dbReference>